<dbReference type="InterPro" id="IPR036282">
    <property type="entry name" value="Glutathione-S-Trfase_C_sf"/>
</dbReference>
<dbReference type="Pfam" id="PF02798">
    <property type="entry name" value="GST_N"/>
    <property type="match status" value="2"/>
</dbReference>
<dbReference type="Pfam" id="PF14497">
    <property type="entry name" value="GST_C_3"/>
    <property type="match status" value="2"/>
</dbReference>
<dbReference type="SUPFAM" id="SSF52833">
    <property type="entry name" value="Thioredoxin-like"/>
    <property type="match status" value="2"/>
</dbReference>
<protein>
    <recommendedName>
        <fullName evidence="5">Glutathione S-transferase</fullName>
    </recommendedName>
</protein>
<dbReference type="PANTHER" id="PTHR11571">
    <property type="entry name" value="GLUTATHIONE S-TRANSFERASE"/>
    <property type="match status" value="1"/>
</dbReference>
<dbReference type="FunFam" id="3.40.30.10:FF:000258">
    <property type="entry name" value="Glutathione S-transferase"/>
    <property type="match status" value="1"/>
</dbReference>
<name>A0AAN4ZAQ6_9BILA</name>
<evidence type="ECO:0000313" key="3">
    <source>
        <dbReference type="EMBL" id="GMR35098.1"/>
    </source>
</evidence>
<dbReference type="InterPro" id="IPR040079">
    <property type="entry name" value="Glutathione_S-Trfase"/>
</dbReference>
<dbReference type="Gene3D" id="3.40.30.10">
    <property type="entry name" value="Glutaredoxin"/>
    <property type="match status" value="2"/>
</dbReference>
<reference evidence="4" key="1">
    <citation type="submission" date="2022-10" db="EMBL/GenBank/DDBJ databases">
        <title>Genome assembly of Pristionchus species.</title>
        <authorList>
            <person name="Yoshida K."/>
            <person name="Sommer R.J."/>
        </authorList>
    </citation>
    <scope>NUCLEOTIDE SEQUENCE [LARGE SCALE GENOMIC DNA]</scope>
    <source>
        <strain evidence="4">RS5460</strain>
    </source>
</reference>
<dbReference type="CDD" id="cd03192">
    <property type="entry name" value="GST_C_Sigma_like"/>
    <property type="match status" value="2"/>
</dbReference>
<sequence>AMPAYKLYYFPVRALGEVLRQVFKLAEVEFEDIRVAGDQWTEFKDKTPFGQMPVLEVDGNPLPGSSVSQRFISSSSGLAGKTPFEAAWVDALADQWKDFQNDFRNYWYLLMGYREGDAEKAKTEHGIPARDKFYPLIVKQLKDNGSGFLVGSSATWVDLLLADQTAAISKELPGFLDAYPEVSREGKMIMPTYKLYYFNARALGEVIRQVFKLAEVDFEDVRIERDDWEGIKDKTPFGQVPVLEVDDKPIPQSHAIARFVANQHGLAGHTNIEKAWVDAIADQWKDYYGEFKKYWYVLMGYVEGDAEKARIEHGIPARDKFYPLIVKLLKANGSGFLVGSSATWVDLLLADQTAAIRKELPGFLDAYPEVLAHADRIRSIPPIKKWIEERPET</sequence>
<evidence type="ECO:0000259" key="1">
    <source>
        <dbReference type="PROSITE" id="PS50404"/>
    </source>
</evidence>
<dbReference type="PANTHER" id="PTHR11571:SF256">
    <property type="entry name" value="GST C-TERMINAL DOMAIN-CONTAINING PROTEIN-RELATED"/>
    <property type="match status" value="1"/>
</dbReference>
<feature type="domain" description="GST N-terminal" evidence="1">
    <location>
        <begin position="191"/>
        <end position="268"/>
    </location>
</feature>
<feature type="non-terminal residue" evidence="3">
    <location>
        <position position="1"/>
    </location>
</feature>
<evidence type="ECO:0000259" key="2">
    <source>
        <dbReference type="PROSITE" id="PS50405"/>
    </source>
</evidence>
<dbReference type="SFLD" id="SFLDG00363">
    <property type="entry name" value="AMPS_(cytGST):_Alpha-__Mu-__Pi"/>
    <property type="match status" value="2"/>
</dbReference>
<feature type="domain" description="GST C-terminal" evidence="2">
    <location>
        <begin position="82"/>
        <end position="213"/>
    </location>
</feature>
<dbReference type="InterPro" id="IPR050213">
    <property type="entry name" value="GST_superfamily"/>
</dbReference>
<keyword evidence="4" id="KW-1185">Reference proteome</keyword>
<dbReference type="AlphaFoldDB" id="A0AAN4ZAQ6"/>
<dbReference type="PROSITE" id="PS50405">
    <property type="entry name" value="GST_CTER"/>
    <property type="match status" value="2"/>
</dbReference>
<dbReference type="SFLD" id="SFLDG01205">
    <property type="entry name" value="AMPS.1"/>
    <property type="match status" value="2"/>
</dbReference>
<dbReference type="SUPFAM" id="SSF47616">
    <property type="entry name" value="GST C-terminal domain-like"/>
    <property type="match status" value="2"/>
</dbReference>
<dbReference type="InterPro" id="IPR010987">
    <property type="entry name" value="Glutathione-S-Trfase_C-like"/>
</dbReference>
<dbReference type="Proteomes" id="UP001328107">
    <property type="component" value="Unassembled WGS sequence"/>
</dbReference>
<dbReference type="EMBL" id="BTRK01000002">
    <property type="protein sequence ID" value="GMR35098.1"/>
    <property type="molecule type" value="Genomic_DNA"/>
</dbReference>
<comment type="caution">
    <text evidence="3">The sequence shown here is derived from an EMBL/GenBank/DDBJ whole genome shotgun (WGS) entry which is preliminary data.</text>
</comment>
<dbReference type="FunFam" id="1.20.1050.10:FF:000044">
    <property type="entry name" value="Glutathione S-transferase"/>
    <property type="match status" value="2"/>
</dbReference>
<feature type="domain" description="GST C-terminal" evidence="2">
    <location>
        <begin position="270"/>
        <end position="393"/>
    </location>
</feature>
<evidence type="ECO:0008006" key="5">
    <source>
        <dbReference type="Google" id="ProtNLM"/>
    </source>
</evidence>
<dbReference type="Gene3D" id="1.20.1050.10">
    <property type="match status" value="2"/>
</dbReference>
<gene>
    <name evidence="3" type="ORF">PMAYCL1PPCAC_05293</name>
</gene>
<dbReference type="InterPro" id="IPR004045">
    <property type="entry name" value="Glutathione_S-Trfase_N"/>
</dbReference>
<dbReference type="InterPro" id="IPR036249">
    <property type="entry name" value="Thioredoxin-like_sf"/>
</dbReference>
<feature type="domain" description="GST N-terminal" evidence="1">
    <location>
        <begin position="3"/>
        <end position="80"/>
    </location>
</feature>
<accession>A0AAN4ZAQ6</accession>
<dbReference type="CDD" id="cd03039">
    <property type="entry name" value="GST_N_Sigma_like"/>
    <property type="match status" value="2"/>
</dbReference>
<dbReference type="InterPro" id="IPR004046">
    <property type="entry name" value="GST_C"/>
</dbReference>
<dbReference type="GO" id="GO:0004364">
    <property type="term" value="F:glutathione transferase activity"/>
    <property type="evidence" value="ECO:0007669"/>
    <property type="project" value="TreeGrafter"/>
</dbReference>
<evidence type="ECO:0000313" key="4">
    <source>
        <dbReference type="Proteomes" id="UP001328107"/>
    </source>
</evidence>
<dbReference type="GO" id="GO:0006749">
    <property type="term" value="P:glutathione metabolic process"/>
    <property type="evidence" value="ECO:0007669"/>
    <property type="project" value="TreeGrafter"/>
</dbReference>
<dbReference type="FunFam" id="3.40.30.10:FF:000189">
    <property type="entry name" value="Glutathione S-Transferase"/>
    <property type="match status" value="1"/>
</dbReference>
<dbReference type="PROSITE" id="PS50404">
    <property type="entry name" value="GST_NTER"/>
    <property type="match status" value="2"/>
</dbReference>
<dbReference type="SFLD" id="SFLDS00019">
    <property type="entry name" value="Glutathione_Transferase_(cytos"/>
    <property type="match status" value="2"/>
</dbReference>
<proteinExistence type="predicted"/>
<organism evidence="3 4">
    <name type="scientific">Pristionchus mayeri</name>
    <dbReference type="NCBI Taxonomy" id="1317129"/>
    <lineage>
        <taxon>Eukaryota</taxon>
        <taxon>Metazoa</taxon>
        <taxon>Ecdysozoa</taxon>
        <taxon>Nematoda</taxon>
        <taxon>Chromadorea</taxon>
        <taxon>Rhabditida</taxon>
        <taxon>Rhabditina</taxon>
        <taxon>Diplogasteromorpha</taxon>
        <taxon>Diplogasteroidea</taxon>
        <taxon>Neodiplogasteridae</taxon>
        <taxon>Pristionchus</taxon>
    </lineage>
</organism>
<feature type="non-terminal residue" evidence="3">
    <location>
        <position position="393"/>
    </location>
</feature>